<keyword evidence="1" id="KW-0812">Transmembrane</keyword>
<dbReference type="Pfam" id="PF02254">
    <property type="entry name" value="TrkA_N"/>
    <property type="match status" value="2"/>
</dbReference>
<accession>A0A2I8VKL4</accession>
<evidence type="ECO:0000259" key="3">
    <source>
        <dbReference type="PROSITE" id="PS51202"/>
    </source>
</evidence>
<dbReference type="AlphaFoldDB" id="A0A2I8VKL4"/>
<dbReference type="InterPro" id="IPR036721">
    <property type="entry name" value="RCK_C_sf"/>
</dbReference>
<dbReference type="InterPro" id="IPR036291">
    <property type="entry name" value="NAD(P)-bd_dom_sf"/>
</dbReference>
<dbReference type="GO" id="GO:0008324">
    <property type="term" value="F:monoatomic cation transmembrane transporter activity"/>
    <property type="evidence" value="ECO:0007669"/>
    <property type="project" value="InterPro"/>
</dbReference>
<dbReference type="PANTHER" id="PTHR43833">
    <property type="entry name" value="POTASSIUM CHANNEL PROTEIN 2-RELATED-RELATED"/>
    <property type="match status" value="1"/>
</dbReference>
<name>A0A2I8VKL4_9EURY</name>
<dbReference type="PROSITE" id="PS51201">
    <property type="entry name" value="RCK_N"/>
    <property type="match status" value="1"/>
</dbReference>
<dbReference type="EMBL" id="CP026309">
    <property type="protein sequence ID" value="AUV82472.1"/>
    <property type="molecule type" value="Genomic_DNA"/>
</dbReference>
<evidence type="ECO:0000259" key="2">
    <source>
        <dbReference type="PROSITE" id="PS51201"/>
    </source>
</evidence>
<dbReference type="InterPro" id="IPR003148">
    <property type="entry name" value="RCK_N"/>
</dbReference>
<organism evidence="4 5">
    <name type="scientific">Salinigranum rubrum</name>
    <dbReference type="NCBI Taxonomy" id="755307"/>
    <lineage>
        <taxon>Archaea</taxon>
        <taxon>Methanobacteriati</taxon>
        <taxon>Methanobacteriota</taxon>
        <taxon>Stenosarchaea group</taxon>
        <taxon>Halobacteria</taxon>
        <taxon>Halobacteriales</taxon>
        <taxon>Haloferacaceae</taxon>
        <taxon>Salinigranum</taxon>
    </lineage>
</organism>
<feature type="domain" description="RCK C-terminal" evidence="3">
    <location>
        <begin position="248"/>
        <end position="332"/>
    </location>
</feature>
<evidence type="ECO:0000256" key="1">
    <source>
        <dbReference type="SAM" id="Phobius"/>
    </source>
</evidence>
<dbReference type="Proteomes" id="UP000236584">
    <property type="component" value="Chromosome"/>
</dbReference>
<dbReference type="RefSeq" id="WP_103426161.1">
    <property type="nucleotide sequence ID" value="NZ_CP026309.1"/>
</dbReference>
<dbReference type="Gene3D" id="1.10.287.70">
    <property type="match status" value="1"/>
</dbReference>
<feature type="transmembrane region" description="Helical" evidence="1">
    <location>
        <begin position="9"/>
        <end position="28"/>
    </location>
</feature>
<dbReference type="SUPFAM" id="SSF81324">
    <property type="entry name" value="Voltage-gated potassium channels"/>
    <property type="match status" value="1"/>
</dbReference>
<feature type="domain" description="RCK C-terminal" evidence="3">
    <location>
        <begin position="465"/>
        <end position="544"/>
    </location>
</feature>
<dbReference type="InterPro" id="IPR006037">
    <property type="entry name" value="RCK_C"/>
</dbReference>
<dbReference type="InterPro" id="IPR050721">
    <property type="entry name" value="Trk_Ktr_HKT_K-transport"/>
</dbReference>
<dbReference type="KEGG" id="srub:C2R22_13150"/>
<dbReference type="Gene3D" id="3.30.70.1450">
    <property type="entry name" value="Regulator of K+ conductance, C-terminal domain"/>
    <property type="match status" value="2"/>
</dbReference>
<dbReference type="PANTHER" id="PTHR43833:SF9">
    <property type="entry name" value="POTASSIUM CHANNEL PROTEIN YUGO-RELATED"/>
    <property type="match status" value="1"/>
</dbReference>
<dbReference type="SUPFAM" id="SSF51735">
    <property type="entry name" value="NAD(P)-binding Rossmann-fold domains"/>
    <property type="match status" value="2"/>
</dbReference>
<dbReference type="SUPFAM" id="SSF116726">
    <property type="entry name" value="TrkA C-terminal domain-like"/>
    <property type="match status" value="2"/>
</dbReference>
<evidence type="ECO:0000313" key="5">
    <source>
        <dbReference type="Proteomes" id="UP000236584"/>
    </source>
</evidence>
<keyword evidence="1" id="KW-0472">Membrane</keyword>
<keyword evidence="5" id="KW-1185">Reference proteome</keyword>
<dbReference type="GeneID" id="35593055"/>
<dbReference type="Gene3D" id="3.40.50.720">
    <property type="entry name" value="NAD(P)-binding Rossmann-like Domain"/>
    <property type="match status" value="2"/>
</dbReference>
<feature type="domain" description="RCK N-terminal" evidence="2">
    <location>
        <begin position="339"/>
        <end position="447"/>
    </location>
</feature>
<feature type="transmembrane region" description="Helical" evidence="1">
    <location>
        <begin position="69"/>
        <end position="94"/>
    </location>
</feature>
<evidence type="ECO:0000313" key="4">
    <source>
        <dbReference type="EMBL" id="AUV82472.1"/>
    </source>
</evidence>
<keyword evidence="1" id="KW-1133">Transmembrane helix</keyword>
<gene>
    <name evidence="4" type="ORF">C2R22_13150</name>
</gene>
<protein>
    <submittedName>
        <fullName evidence="4">Metal transporter</fullName>
    </submittedName>
</protein>
<dbReference type="PROSITE" id="PS51202">
    <property type="entry name" value="RCK_C"/>
    <property type="match status" value="2"/>
</dbReference>
<dbReference type="OrthoDB" id="43518at2157"/>
<dbReference type="Pfam" id="PF02080">
    <property type="entry name" value="TrkA_C"/>
    <property type="match status" value="2"/>
</dbReference>
<proteinExistence type="predicted"/>
<dbReference type="GO" id="GO:0006813">
    <property type="term" value="P:potassium ion transport"/>
    <property type="evidence" value="ECO:0007669"/>
    <property type="project" value="InterPro"/>
</dbReference>
<sequence length="544" mass="58998">MDKWQRRTVFYSLLLIGVMLIYAVLYHHGMRIYEGENLTFLHSLQVVVETFTTTGFGSDAPWDSPEMNALVIVMDLTGVALIFMALPVLAFPLLGEVLSTTVPKSVDNGVDDHVVICSYTPRAEALIAELGSWDVDYVIVEPDRDRATELYEDDYRVIHEDPESVAGLEQAGLTAARALVADVSDQVDASIVLTAQEVAEDVPIISVVEEPDRRAYHRLAGADEVLSPRPILGESLASKVTTSVTADLGEAVEIGDDFEIAELPIHRGSRLVGRTLANSGIREQAGVNVIGAWFRGEFETPPSPDATLTNGTVLLVTGREDQLEQLKKLTLSEVRRFDRGNTVVIGYGQVGRTITSAFDEAGLPYTVVDQTEVEGVDVVGDAIEPDTLQEAGIDSARSAILALPDDTTAEFATLVIRDVSPQTEIIARAEETESVQKMYRAGADYVLSLATVSGRMIASTILEDEDVLSLDQQVEVVRTHAPKLVGQTLGEALVRSKTGCTVVGVERDGTVITDVGPDLRVESDDELVIAGTDDGIRRFNEQMT</sequence>
<reference evidence="4 5" key="1">
    <citation type="submission" date="2018-01" db="EMBL/GenBank/DDBJ databases">
        <title>Complete genome sequence of Salinigranum rubrum GX10T, an extremely halophilic archaeon isolated from a marine solar saltern.</title>
        <authorList>
            <person name="Han S."/>
        </authorList>
    </citation>
    <scope>NUCLEOTIDE SEQUENCE [LARGE SCALE GENOMIC DNA]</scope>
    <source>
        <strain evidence="4 5">GX10</strain>
    </source>
</reference>